<evidence type="ECO:0000313" key="2">
    <source>
        <dbReference type="Proteomes" id="UP000270924"/>
    </source>
</evidence>
<organism evidence="1 2">
    <name type="scientific">Wuchereria bancrofti</name>
    <dbReference type="NCBI Taxonomy" id="6293"/>
    <lineage>
        <taxon>Eukaryota</taxon>
        <taxon>Metazoa</taxon>
        <taxon>Ecdysozoa</taxon>
        <taxon>Nematoda</taxon>
        <taxon>Chromadorea</taxon>
        <taxon>Rhabditida</taxon>
        <taxon>Spirurina</taxon>
        <taxon>Spiruromorpha</taxon>
        <taxon>Filarioidea</taxon>
        <taxon>Onchocercidae</taxon>
        <taxon>Wuchereria</taxon>
    </lineage>
</organism>
<dbReference type="AlphaFoldDB" id="A0A3P7EN09"/>
<reference evidence="1 2" key="1">
    <citation type="submission" date="2018-11" db="EMBL/GenBank/DDBJ databases">
        <authorList>
            <consortium name="Pathogen Informatics"/>
        </authorList>
    </citation>
    <scope>NUCLEOTIDE SEQUENCE [LARGE SCALE GENOMIC DNA]</scope>
</reference>
<evidence type="ECO:0000313" key="1">
    <source>
        <dbReference type="EMBL" id="VDM17974.1"/>
    </source>
</evidence>
<accession>A0A3P7EN09</accession>
<proteinExistence type="predicted"/>
<protein>
    <submittedName>
        <fullName evidence="1">Uncharacterized protein</fullName>
    </submittedName>
</protein>
<gene>
    <name evidence="1" type="ORF">WBA_LOCUS9936</name>
</gene>
<dbReference type="EMBL" id="UYWW01010616">
    <property type="protein sequence ID" value="VDM17974.1"/>
    <property type="molecule type" value="Genomic_DNA"/>
</dbReference>
<dbReference type="InParanoid" id="A0A3P7EN09"/>
<dbReference type="Proteomes" id="UP000270924">
    <property type="component" value="Unassembled WGS sequence"/>
</dbReference>
<keyword evidence="2" id="KW-1185">Reference proteome</keyword>
<name>A0A3P7EN09_WUCBA</name>
<sequence length="61" mass="7132">MSNVQELTVSNVRAFSIQKEVIAGISWLEVGDMREFPERSDMREFPGWKWVIRGNFLVESE</sequence>